<dbReference type="eggNOG" id="COG0583">
    <property type="taxonomic scope" value="Bacteria"/>
</dbReference>
<dbReference type="InterPro" id="IPR005119">
    <property type="entry name" value="LysR_subst-bd"/>
</dbReference>
<dbReference type="Gene3D" id="1.10.10.10">
    <property type="entry name" value="Winged helix-like DNA-binding domain superfamily/Winged helix DNA-binding domain"/>
    <property type="match status" value="1"/>
</dbReference>
<dbReference type="InterPro" id="IPR036390">
    <property type="entry name" value="WH_DNA-bd_sf"/>
</dbReference>
<reference evidence="6 7" key="2">
    <citation type="journal article" date="2011" name="J. Bacteriol.">
        <title>Genomes of three methylotrophs from a single niche uncover genetic and metabolic divergence of Methylophilaceae.</title>
        <authorList>
            <person name="Lapidus A."/>
            <person name="Clum A."/>
            <person name="Labutti K."/>
            <person name="Kaluzhnaya M.G."/>
            <person name="Lim S."/>
            <person name="Beck D.A."/>
            <person name="Glavina Del Rio T."/>
            <person name="Nolan M."/>
            <person name="Mavromatis K."/>
            <person name="Huntemann M."/>
            <person name="Lucas S."/>
            <person name="Lidstrom M.E."/>
            <person name="Ivanova N."/>
            <person name="Chistoserdova L."/>
        </authorList>
    </citation>
    <scope>NUCLEOTIDE SEQUENCE [LARGE SCALE GENOMIC DNA]</scope>
    <source>
        <strain evidence="6 7">SIP3-4</strain>
    </source>
</reference>
<evidence type="ECO:0000259" key="5">
    <source>
        <dbReference type="PROSITE" id="PS50931"/>
    </source>
</evidence>
<feature type="domain" description="HTH lysR-type" evidence="5">
    <location>
        <begin position="14"/>
        <end position="70"/>
    </location>
</feature>
<name>C6XBG6_METGS</name>
<dbReference type="STRING" id="582744.Msip34_2699"/>
<accession>C6XBG6</accession>
<keyword evidence="4" id="KW-0804">Transcription</keyword>
<dbReference type="GO" id="GO:0003700">
    <property type="term" value="F:DNA-binding transcription factor activity"/>
    <property type="evidence" value="ECO:0007669"/>
    <property type="project" value="InterPro"/>
</dbReference>
<dbReference type="FunFam" id="3.40.190.290:FF:000001">
    <property type="entry name" value="Transcriptional regulator, LysR family"/>
    <property type="match status" value="1"/>
</dbReference>
<evidence type="ECO:0000256" key="1">
    <source>
        <dbReference type="ARBA" id="ARBA00009437"/>
    </source>
</evidence>
<dbReference type="GO" id="GO:0006351">
    <property type="term" value="P:DNA-templated transcription"/>
    <property type="evidence" value="ECO:0007669"/>
    <property type="project" value="TreeGrafter"/>
</dbReference>
<dbReference type="KEGG" id="mei:Msip34_2699"/>
<evidence type="ECO:0000313" key="7">
    <source>
        <dbReference type="Proteomes" id="UP000002743"/>
    </source>
</evidence>
<dbReference type="Pfam" id="PF00126">
    <property type="entry name" value="HTH_1"/>
    <property type="match status" value="1"/>
</dbReference>
<dbReference type="Proteomes" id="UP000002743">
    <property type="component" value="Chromosome"/>
</dbReference>
<keyword evidence="7" id="KW-1185">Reference proteome</keyword>
<dbReference type="AlphaFoldDB" id="C6XBG6"/>
<dbReference type="SUPFAM" id="SSF53850">
    <property type="entry name" value="Periplasmic binding protein-like II"/>
    <property type="match status" value="1"/>
</dbReference>
<evidence type="ECO:0000256" key="4">
    <source>
        <dbReference type="ARBA" id="ARBA00023163"/>
    </source>
</evidence>
<comment type="similarity">
    <text evidence="1">Belongs to the LysR transcriptional regulatory family.</text>
</comment>
<dbReference type="SUPFAM" id="SSF46785">
    <property type="entry name" value="Winged helix' DNA-binding domain"/>
    <property type="match status" value="1"/>
</dbReference>
<protein>
    <submittedName>
        <fullName evidence="6">Transcriptional regulator, LysR family</fullName>
    </submittedName>
</protein>
<keyword evidence="3" id="KW-0238">DNA-binding</keyword>
<reference evidence="7" key="1">
    <citation type="submission" date="2009-07" db="EMBL/GenBank/DDBJ databases">
        <title>Complete sequence of chromosome of Methylovorus sp. SIP3-4.</title>
        <authorList>
            <person name="Lucas S."/>
            <person name="Copeland A."/>
            <person name="Lapidus A."/>
            <person name="Glavina del Rio T."/>
            <person name="Tice H."/>
            <person name="Bruce D."/>
            <person name="Goodwin L."/>
            <person name="Pitluck S."/>
            <person name="Clum A."/>
            <person name="Larimer F."/>
            <person name="Land M."/>
            <person name="Hauser L."/>
            <person name="Kyrpides N."/>
            <person name="Mikhailova N."/>
            <person name="Kayluzhnaya M."/>
            <person name="Chistoserdova L."/>
        </authorList>
    </citation>
    <scope>NUCLEOTIDE SEQUENCE [LARGE SCALE GENOMIC DNA]</scope>
    <source>
        <strain evidence="7">SIP3-4</strain>
    </source>
</reference>
<dbReference type="FunFam" id="1.10.10.10:FF:000001">
    <property type="entry name" value="LysR family transcriptional regulator"/>
    <property type="match status" value="1"/>
</dbReference>
<proteinExistence type="inferred from homology"/>
<organism evidence="6 7">
    <name type="scientific">Methylovorus glucosotrophus (strain SIP3-4)</name>
    <dbReference type="NCBI Taxonomy" id="582744"/>
    <lineage>
        <taxon>Bacteria</taxon>
        <taxon>Pseudomonadati</taxon>
        <taxon>Pseudomonadota</taxon>
        <taxon>Betaproteobacteria</taxon>
        <taxon>Nitrosomonadales</taxon>
        <taxon>Methylophilaceae</taxon>
        <taxon>Methylovorus</taxon>
    </lineage>
</organism>
<dbReference type="EMBL" id="CP001674">
    <property type="protein sequence ID" value="ACT51936.1"/>
    <property type="molecule type" value="Genomic_DNA"/>
</dbReference>
<dbReference type="HOGENOM" id="CLU_039613_16_4_4"/>
<evidence type="ECO:0000256" key="3">
    <source>
        <dbReference type="ARBA" id="ARBA00023125"/>
    </source>
</evidence>
<dbReference type="InterPro" id="IPR036388">
    <property type="entry name" value="WH-like_DNA-bd_sf"/>
</dbReference>
<evidence type="ECO:0000313" key="6">
    <source>
        <dbReference type="EMBL" id="ACT51936.1"/>
    </source>
</evidence>
<dbReference type="GO" id="GO:0043565">
    <property type="term" value="F:sequence-specific DNA binding"/>
    <property type="evidence" value="ECO:0007669"/>
    <property type="project" value="TreeGrafter"/>
</dbReference>
<evidence type="ECO:0000256" key="2">
    <source>
        <dbReference type="ARBA" id="ARBA00023015"/>
    </source>
</evidence>
<dbReference type="PROSITE" id="PS50931">
    <property type="entry name" value="HTH_LYSR"/>
    <property type="match status" value="1"/>
</dbReference>
<dbReference type="PANTHER" id="PTHR30537:SF21">
    <property type="entry name" value="HTH-TYPE TRANSCRIPTIONAL REGULATOR SINR-RELATED"/>
    <property type="match status" value="1"/>
</dbReference>
<dbReference type="InterPro" id="IPR058163">
    <property type="entry name" value="LysR-type_TF_proteobact-type"/>
</dbReference>
<keyword evidence="2" id="KW-0805">Transcription regulation</keyword>
<dbReference type="CDD" id="cd08422">
    <property type="entry name" value="PBP2_CrgA_like"/>
    <property type="match status" value="1"/>
</dbReference>
<dbReference type="Gene3D" id="3.40.190.290">
    <property type="match status" value="1"/>
</dbReference>
<sequence length="318" mass="35769">MTCLSFNIILKIKNLADLELFITTAQYGSLSAAARSLEISPAVASAALKRLESELGVLLFVRTTRSLRLTAEGERLLARSQPLINELRDLADELVAGHSLIRGELSLSLPSDLGRNVILPWLDEFQQQHPDLHLRVQLSDRIADVMREPVDVAIRYGQPPDSSQVALPLVTDNRRVLCAAPHYLATHGTPSSPAELSQHNCLCFRVGDALYNRWRFTRDGEVLDIDVRGNRSADDADAVRHWTVSGYGICYRSWLDVGRDVTAGRLSVICPQWQGESLPLNLICPDRRQLSPTIRLLREHLQHRFEAYVLQANTYLYR</sequence>
<dbReference type="InterPro" id="IPR000847">
    <property type="entry name" value="LysR_HTH_N"/>
</dbReference>
<gene>
    <name evidence="6" type="ordered locus">Msip34_2699</name>
</gene>
<dbReference type="Pfam" id="PF03466">
    <property type="entry name" value="LysR_substrate"/>
    <property type="match status" value="1"/>
</dbReference>
<dbReference type="PANTHER" id="PTHR30537">
    <property type="entry name" value="HTH-TYPE TRANSCRIPTIONAL REGULATOR"/>
    <property type="match status" value="1"/>
</dbReference>